<evidence type="ECO:0000313" key="3">
    <source>
        <dbReference type="Proteomes" id="UP000182744"/>
    </source>
</evidence>
<evidence type="ECO:0000256" key="1">
    <source>
        <dbReference type="SAM" id="SignalP"/>
    </source>
</evidence>
<reference evidence="3" key="1">
    <citation type="submission" date="2016-10" db="EMBL/GenBank/DDBJ databases">
        <authorList>
            <person name="Varghese N."/>
        </authorList>
    </citation>
    <scope>NUCLEOTIDE SEQUENCE [LARGE SCALE GENOMIC DNA]</scope>
    <source>
        <strain evidence="3">DSM 20639</strain>
    </source>
</reference>
<dbReference type="SUPFAM" id="SSF50969">
    <property type="entry name" value="YVTN repeat-like/Quinoprotein amine dehydrogenase"/>
    <property type="match status" value="1"/>
</dbReference>
<dbReference type="AlphaFoldDB" id="A0A1G7AY63"/>
<dbReference type="PROSITE" id="PS51257">
    <property type="entry name" value="PROKAR_LIPOPROTEIN"/>
    <property type="match status" value="1"/>
</dbReference>
<feature type="chain" id="PRO_5038554900" description="Lipoprotein" evidence="1">
    <location>
        <begin position="25"/>
        <end position="429"/>
    </location>
</feature>
<sequence length="429" mass="47163">MVNRGVYKSISLGLALCLGLGLSACNPKSEKNADMTGHSTTPSAYPSEAYIDGYNPPPELSAEQLRRFREAPIYEMQEVSVPAQYTDSAVQKRPDWAAPNMADKDVIWADDSGFLAEVPFSLDEVNKADREGRPPTLPTRDVVWHGADGSERKLLTLEGMDQICHVVGNGRFLVIASSIEGNLAPAEPVRVRLWDLQAGGDPVELVSAPEGNAFENGSFLYKSFLFDGDWLWFGYSQREKSNLDRYNLHTGEIQHIGESVTGSLAKWNGTVVTTALGTPGTDQVILRQYDSETGAPVPLDPRLEPMNRVDDIAATAHHLFVSETIYPTSPSYPTWVVPETGEPQITDLQSERGSDFWWLKRSAGDYLAVSANEGDFVLHAPSGKWFTVPRVDVPAIRGFVVGPMVYEPTMINKDIPRGEVDLSKLPPSL</sequence>
<dbReference type="EMBL" id="FNAU01000003">
    <property type="protein sequence ID" value="SDE19711.1"/>
    <property type="molecule type" value="Genomic_DNA"/>
</dbReference>
<keyword evidence="1" id="KW-0732">Signal</keyword>
<name>A0A1G7AY63_9ACTO</name>
<evidence type="ECO:0000313" key="2">
    <source>
        <dbReference type="EMBL" id="SDE19711.1"/>
    </source>
</evidence>
<dbReference type="Proteomes" id="UP000182744">
    <property type="component" value="Unassembled WGS sequence"/>
</dbReference>
<feature type="signal peptide" evidence="1">
    <location>
        <begin position="1"/>
        <end position="24"/>
    </location>
</feature>
<organism evidence="2 3">
    <name type="scientific">Actinobaculum suis</name>
    <dbReference type="NCBI Taxonomy" id="1657"/>
    <lineage>
        <taxon>Bacteria</taxon>
        <taxon>Bacillati</taxon>
        <taxon>Actinomycetota</taxon>
        <taxon>Actinomycetes</taxon>
        <taxon>Actinomycetales</taxon>
        <taxon>Actinomycetaceae</taxon>
        <taxon>Actinobaculum</taxon>
    </lineage>
</organism>
<dbReference type="InterPro" id="IPR011044">
    <property type="entry name" value="Quino_amine_DH_bsu"/>
</dbReference>
<gene>
    <name evidence="2" type="ORF">SAMN05421878_103127</name>
</gene>
<protein>
    <recommendedName>
        <fullName evidence="4">Lipoprotein</fullName>
    </recommendedName>
</protein>
<evidence type="ECO:0008006" key="4">
    <source>
        <dbReference type="Google" id="ProtNLM"/>
    </source>
</evidence>
<keyword evidence="3" id="KW-1185">Reference proteome</keyword>
<accession>A0A1G7AY63</accession>
<proteinExistence type="predicted"/>